<dbReference type="GO" id="GO:0046872">
    <property type="term" value="F:metal ion binding"/>
    <property type="evidence" value="ECO:0007669"/>
    <property type="project" value="UniProtKB-KW"/>
</dbReference>
<name>A0A381WQL8_9ZZZZ</name>
<dbReference type="Gene3D" id="3.40.720.10">
    <property type="entry name" value="Alkaline Phosphatase, subunit A"/>
    <property type="match status" value="1"/>
</dbReference>
<dbReference type="AlphaFoldDB" id="A0A381WQL8"/>
<evidence type="ECO:0000256" key="3">
    <source>
        <dbReference type="ARBA" id="ARBA00022801"/>
    </source>
</evidence>
<keyword evidence="4" id="KW-0106">Calcium</keyword>
<dbReference type="SUPFAM" id="SSF53649">
    <property type="entry name" value="Alkaline phosphatase-like"/>
    <property type="match status" value="1"/>
</dbReference>
<dbReference type="PROSITE" id="PS00149">
    <property type="entry name" value="SULFATASE_2"/>
    <property type="match status" value="1"/>
</dbReference>
<sequence>MSYLSDFIRFGQASDERSLGSIPQFWQRSLGSIPRLCAGLANASAVRRLSVFMKLYHYHRVVAARLASGIGAVVLAASLGQAAVAAKPNIVFVLADDMGFGDVQALNARSKVPTPNLNRLAGQGMTFTDAHSPSAVCTPTRYGALTGRYCWRSRLKRGVLNGYSAPLLEPGRLTVAGMLRASGYHTSIVGKWHLGLGFQKGADGKIDYAKPVTDGPNEHGFDHSHIIPASLDFPPYVYIENGRIIELPTIDQPAVKFPGFLRRGPRQPGLVMDDCLDDLTRKATGVIEQRAKTDQPFFLYFPLSAPHKPVQPHPRFIGKSKLGLYGDFVMQVDWTVGQVMKAIREAGIEKNTLLIYTSDNGSFMYRRGANEKEDHLSDPTIQAYNETHHTANGDLRGTKADVWEAGHRVPFFASWPGVIKPGSKCARTTAHVDLFATCAEIAGATLPDNAAEDSFSWLPLFRGGDWAKPRAPVINHSAGGMFALRNGKWKLVAGNGSGGREAPKGKPFAKPYRLFDLSSDLGERKDLAQAKPELVGRLTAQLEDIRIRGRSR</sequence>
<reference evidence="6" key="1">
    <citation type="submission" date="2018-05" db="EMBL/GenBank/DDBJ databases">
        <authorList>
            <person name="Lanie J.A."/>
            <person name="Ng W.-L."/>
            <person name="Kazmierczak K.M."/>
            <person name="Andrzejewski T.M."/>
            <person name="Davidsen T.M."/>
            <person name="Wayne K.J."/>
            <person name="Tettelin H."/>
            <person name="Glass J.I."/>
            <person name="Rusch D."/>
            <person name="Podicherti R."/>
            <person name="Tsui H.-C.T."/>
            <person name="Winkler M.E."/>
        </authorList>
    </citation>
    <scope>NUCLEOTIDE SEQUENCE</scope>
</reference>
<proteinExistence type="inferred from homology"/>
<dbReference type="Gene3D" id="3.30.1120.10">
    <property type="match status" value="1"/>
</dbReference>
<dbReference type="InterPro" id="IPR050738">
    <property type="entry name" value="Sulfatase"/>
</dbReference>
<dbReference type="InterPro" id="IPR017850">
    <property type="entry name" value="Alkaline_phosphatase_core_sf"/>
</dbReference>
<dbReference type="PANTHER" id="PTHR42693:SF53">
    <property type="entry name" value="ENDO-4-O-SULFATASE"/>
    <property type="match status" value="1"/>
</dbReference>
<evidence type="ECO:0000256" key="1">
    <source>
        <dbReference type="ARBA" id="ARBA00008779"/>
    </source>
</evidence>
<evidence type="ECO:0000256" key="4">
    <source>
        <dbReference type="ARBA" id="ARBA00022837"/>
    </source>
</evidence>
<dbReference type="GO" id="GO:0004065">
    <property type="term" value="F:arylsulfatase activity"/>
    <property type="evidence" value="ECO:0007669"/>
    <property type="project" value="TreeGrafter"/>
</dbReference>
<comment type="similarity">
    <text evidence="1">Belongs to the sulfatase family.</text>
</comment>
<evidence type="ECO:0000256" key="2">
    <source>
        <dbReference type="ARBA" id="ARBA00022723"/>
    </source>
</evidence>
<organism evidence="6">
    <name type="scientific">marine metagenome</name>
    <dbReference type="NCBI Taxonomy" id="408172"/>
    <lineage>
        <taxon>unclassified sequences</taxon>
        <taxon>metagenomes</taxon>
        <taxon>ecological metagenomes</taxon>
    </lineage>
</organism>
<evidence type="ECO:0000313" key="6">
    <source>
        <dbReference type="EMBL" id="SVA54806.1"/>
    </source>
</evidence>
<gene>
    <name evidence="6" type="ORF">METZ01_LOCUS107660</name>
</gene>
<dbReference type="CDD" id="cd16143">
    <property type="entry name" value="ARS_like"/>
    <property type="match status" value="1"/>
</dbReference>
<accession>A0A381WQL8</accession>
<dbReference type="EMBL" id="UINC01012565">
    <property type="protein sequence ID" value="SVA54806.1"/>
    <property type="molecule type" value="Genomic_DNA"/>
</dbReference>
<dbReference type="InterPro" id="IPR000917">
    <property type="entry name" value="Sulfatase_N"/>
</dbReference>
<dbReference type="PANTHER" id="PTHR42693">
    <property type="entry name" value="ARYLSULFATASE FAMILY MEMBER"/>
    <property type="match status" value="1"/>
</dbReference>
<protein>
    <recommendedName>
        <fullName evidence="5">Sulfatase N-terminal domain-containing protein</fullName>
    </recommendedName>
</protein>
<keyword evidence="3" id="KW-0378">Hydrolase</keyword>
<feature type="domain" description="Sulfatase N-terminal" evidence="5">
    <location>
        <begin position="88"/>
        <end position="443"/>
    </location>
</feature>
<keyword evidence="2" id="KW-0479">Metal-binding</keyword>
<dbReference type="InterPro" id="IPR024607">
    <property type="entry name" value="Sulfatase_CS"/>
</dbReference>
<evidence type="ECO:0000259" key="5">
    <source>
        <dbReference type="Pfam" id="PF00884"/>
    </source>
</evidence>
<dbReference type="Pfam" id="PF00884">
    <property type="entry name" value="Sulfatase"/>
    <property type="match status" value="1"/>
</dbReference>